<keyword evidence="2" id="KW-1185">Reference proteome</keyword>
<gene>
    <name evidence="1" type="ORF">DL89DRAFT_265849</name>
</gene>
<organism evidence="1 2">
    <name type="scientific">Linderina pennispora</name>
    <dbReference type="NCBI Taxonomy" id="61395"/>
    <lineage>
        <taxon>Eukaryota</taxon>
        <taxon>Fungi</taxon>
        <taxon>Fungi incertae sedis</taxon>
        <taxon>Zoopagomycota</taxon>
        <taxon>Kickxellomycotina</taxon>
        <taxon>Kickxellomycetes</taxon>
        <taxon>Kickxellales</taxon>
        <taxon>Kickxellaceae</taxon>
        <taxon>Linderina</taxon>
    </lineage>
</organism>
<dbReference type="Gene3D" id="3.10.129.10">
    <property type="entry name" value="Hotdog Thioesterase"/>
    <property type="match status" value="1"/>
</dbReference>
<sequence>MTALILHPAIRKRIDSYTDLVPAKLHAFWPHVETQFVNNLLNDGYMASHKQFFSPQQHRFVGFWHFSRDRIPADMAIPETALYSLGDDMTAELATWIAKSRPQDNEKKGAGGFTVNLNITKTGESPPARSFFFEAWMSSNTDKTAVIEAAVFDAETNVKLIVVSFDMSIKKSGIATGAEHTVPSPLLDAPDAESLSKAELATLSRLMDFLPHNSVTTDRGALSRSTKCLVTTLGFGPNLTGPVIYIHGGVLGTVLYNAAAMLFQLLTGKDPNAVNWDITYKSPVPIESIDNVITAQVKSESTQSVTIFSKIMRGSKVFTTLTTVFSLGKLEVEQSNYRICISHA</sequence>
<dbReference type="InterPro" id="IPR029069">
    <property type="entry name" value="HotDog_dom_sf"/>
</dbReference>
<dbReference type="SUPFAM" id="SSF54637">
    <property type="entry name" value="Thioesterase/thiol ester dehydrase-isomerase"/>
    <property type="match status" value="1"/>
</dbReference>
<reference evidence="1 2" key="1">
    <citation type="submission" date="2016-07" db="EMBL/GenBank/DDBJ databases">
        <title>Pervasive Adenine N6-methylation of Active Genes in Fungi.</title>
        <authorList>
            <consortium name="DOE Joint Genome Institute"/>
            <person name="Mondo S.J."/>
            <person name="Dannebaum R.O."/>
            <person name="Kuo R.C."/>
            <person name="Labutti K."/>
            <person name="Haridas S."/>
            <person name="Kuo A."/>
            <person name="Salamov A."/>
            <person name="Ahrendt S.R."/>
            <person name="Lipzen A."/>
            <person name="Sullivan W."/>
            <person name="Andreopoulos W.B."/>
            <person name="Clum A."/>
            <person name="Lindquist E."/>
            <person name="Daum C."/>
            <person name="Ramamoorthy G.K."/>
            <person name="Gryganskyi A."/>
            <person name="Culley D."/>
            <person name="Magnuson J.K."/>
            <person name="James T.Y."/>
            <person name="O'Malley M.A."/>
            <person name="Stajich J.E."/>
            <person name="Spatafora J.W."/>
            <person name="Visel A."/>
            <person name="Grigoriev I.V."/>
        </authorList>
    </citation>
    <scope>NUCLEOTIDE SEQUENCE [LARGE SCALE GENOMIC DNA]</scope>
    <source>
        <strain evidence="1 2">ATCC 12442</strain>
    </source>
</reference>
<dbReference type="AlphaFoldDB" id="A0A1Y1WFI6"/>
<name>A0A1Y1WFI6_9FUNG</name>
<dbReference type="GeneID" id="63803498"/>
<proteinExistence type="predicted"/>
<dbReference type="OrthoDB" id="506431at2759"/>
<comment type="caution">
    <text evidence="1">The sequence shown here is derived from an EMBL/GenBank/DDBJ whole genome shotgun (WGS) entry which is preliminary data.</text>
</comment>
<evidence type="ECO:0000313" key="2">
    <source>
        <dbReference type="Proteomes" id="UP000193922"/>
    </source>
</evidence>
<accession>A0A1Y1WFI6</accession>
<dbReference type="RefSeq" id="XP_040745666.1">
    <property type="nucleotide sequence ID" value="XM_040886850.1"/>
</dbReference>
<evidence type="ECO:0008006" key="3">
    <source>
        <dbReference type="Google" id="ProtNLM"/>
    </source>
</evidence>
<evidence type="ECO:0000313" key="1">
    <source>
        <dbReference type="EMBL" id="ORX72242.1"/>
    </source>
</evidence>
<dbReference type="EMBL" id="MCFD01000003">
    <property type="protein sequence ID" value="ORX72242.1"/>
    <property type="molecule type" value="Genomic_DNA"/>
</dbReference>
<dbReference type="Proteomes" id="UP000193922">
    <property type="component" value="Unassembled WGS sequence"/>
</dbReference>
<protein>
    <recommendedName>
        <fullName evidence="3">Thioesterase domain-containing protein</fullName>
    </recommendedName>
</protein>